<protein>
    <recommendedName>
        <fullName evidence="4">X-X-X-Leu-X-X-Gly heptad repeats</fullName>
    </recommendedName>
</protein>
<dbReference type="EMBL" id="CP102290">
    <property type="protein sequence ID" value="UWP59149.1"/>
    <property type="molecule type" value="Genomic_DNA"/>
</dbReference>
<evidence type="ECO:0000313" key="2">
    <source>
        <dbReference type="EMBL" id="UWP59149.1"/>
    </source>
</evidence>
<feature type="signal peptide" evidence="1">
    <location>
        <begin position="1"/>
        <end position="30"/>
    </location>
</feature>
<name>A0ABY5VFH3_9FIRM</name>
<proteinExistence type="predicted"/>
<reference evidence="2" key="1">
    <citation type="journal article" date="2022" name="Cell">
        <title>Design, construction, and in vivo augmentation of a complex gut microbiome.</title>
        <authorList>
            <person name="Cheng A.G."/>
            <person name="Ho P.Y."/>
            <person name="Aranda-Diaz A."/>
            <person name="Jain S."/>
            <person name="Yu F.B."/>
            <person name="Meng X."/>
            <person name="Wang M."/>
            <person name="Iakiviak M."/>
            <person name="Nagashima K."/>
            <person name="Zhao A."/>
            <person name="Murugkar P."/>
            <person name="Patil A."/>
            <person name="Atabakhsh K."/>
            <person name="Weakley A."/>
            <person name="Yan J."/>
            <person name="Brumbaugh A.R."/>
            <person name="Higginbottom S."/>
            <person name="Dimas A."/>
            <person name="Shiver A.L."/>
            <person name="Deutschbauer A."/>
            <person name="Neff N."/>
            <person name="Sonnenburg J.L."/>
            <person name="Huang K.C."/>
            <person name="Fischbach M.A."/>
        </authorList>
    </citation>
    <scope>NUCLEOTIDE SEQUENCE</scope>
    <source>
        <strain evidence="2">DSM 19829</strain>
    </source>
</reference>
<evidence type="ECO:0000313" key="3">
    <source>
        <dbReference type="Proteomes" id="UP001060164"/>
    </source>
</evidence>
<keyword evidence="3" id="KW-1185">Reference proteome</keyword>
<keyword evidence="1" id="KW-0732">Signal</keyword>
<accession>A0ABY5VFH3</accession>
<evidence type="ECO:0008006" key="4">
    <source>
        <dbReference type="Google" id="ProtNLM"/>
    </source>
</evidence>
<organism evidence="2 3">
    <name type="scientific">Ruminococcus gauvreauii</name>
    <dbReference type="NCBI Taxonomy" id="438033"/>
    <lineage>
        <taxon>Bacteria</taxon>
        <taxon>Bacillati</taxon>
        <taxon>Bacillota</taxon>
        <taxon>Clostridia</taxon>
        <taxon>Eubacteriales</taxon>
        <taxon>Oscillospiraceae</taxon>
        <taxon>Ruminococcus</taxon>
    </lineage>
</organism>
<gene>
    <name evidence="2" type="ORF">NQ502_17560</name>
</gene>
<dbReference type="RefSeq" id="WP_028528745.1">
    <property type="nucleotide sequence ID" value="NZ_CABLBR010000014.1"/>
</dbReference>
<dbReference type="Proteomes" id="UP001060164">
    <property type="component" value="Chromosome"/>
</dbReference>
<sequence length="855" mass="90948">MKNKKFICRQAAALMLSAAMVSTYVLPAAAEVPETRKEENIYANLSKDGEVEGIYVVNGYELSRKTDIVDYGDYTAVRNLTSSSEIRNQDGRIETSADQGKFYYQGNLAHNDLPWLIGIDYELNGKKISADALAGKSGAIKITIMTAKNQNVEQGFFDNYLLQATVTLNTDMCTNIEAEGATLANVGNKKQIVYNIMAGQEKTVEITAQVKDFEMDAISFSGVPMSFDVNADNFDTSELTNKTSDITGAVRDLDEGADTLVNGTENLMNGAEQYAAGIDLLQGGTAALTAGVRELDQHSAPLNTGVMMLTEGTYSLLDATEDLDNGISAYTSGTSEASEGADILAEKTKDLPGLMSTLSDALGKLQQAGEQLADADSGAVAQINAALDQISAGLTGMESGLTAMDSSLSAMAGGLEELEPKLLRLINGLDGMDAGYLAGLEQIYAGYGQQVAALENIMDLLPVMDSETAVYEGEPEMTTNTETMEGEYTEDHTESTTEETVDEEGNKVTVINNTVYMTKTDTTTITNDTKTTQTVSGDVSGLNELSAALNSLHQNMSGTRDALCRILYGDGTVESPGLNASVAELRNGTEQIYGALYTGNDRIPGLKPGLQQLQIGISGEGGMLSGVKELQTGVDLLRTSLNEDTPEHISINSALKGISEGLTELQDETAGLPGIGAQLTSGIGNLQSGLSKLTAQNSTLRNGANSLNGGAVSISDGAEDLFTGIASYTNGMAQISVNMNDVESGISELQSKMTGITDGMNQLKDGALEMKGGTQEFKDETSDIDTQIMEGIEKELENMTGGNYRPVSFASGKNVNVDSVQFIMKTENIRVLEKETAENNVEKKSIWDKIKGLFC</sequence>
<evidence type="ECO:0000256" key="1">
    <source>
        <dbReference type="SAM" id="SignalP"/>
    </source>
</evidence>
<feature type="chain" id="PRO_5045425772" description="X-X-X-Leu-X-X-Gly heptad repeats" evidence="1">
    <location>
        <begin position="31"/>
        <end position="855"/>
    </location>
</feature>
<dbReference type="Gene3D" id="1.10.287.950">
    <property type="entry name" value="Methyl-accepting chemotaxis protein"/>
    <property type="match status" value="2"/>
</dbReference>